<feature type="domain" description="Carrier" evidence="4">
    <location>
        <begin position="1629"/>
        <end position="1702"/>
    </location>
</feature>
<dbReference type="Gene3D" id="3.30.559.10">
    <property type="entry name" value="Chloramphenicol acetyltransferase-like domain"/>
    <property type="match status" value="3"/>
</dbReference>
<evidence type="ECO:0000256" key="1">
    <source>
        <dbReference type="ARBA" id="ARBA00022450"/>
    </source>
</evidence>
<keyword evidence="3" id="KW-0436">Ligase</keyword>
<dbReference type="NCBIfam" id="TIGR01733">
    <property type="entry name" value="AA-adenyl-dom"/>
    <property type="match status" value="2"/>
</dbReference>
<dbReference type="SUPFAM" id="SSF47336">
    <property type="entry name" value="ACP-like"/>
    <property type="match status" value="2"/>
</dbReference>
<dbReference type="Pfam" id="PF00550">
    <property type="entry name" value="PP-binding"/>
    <property type="match status" value="2"/>
</dbReference>
<dbReference type="PROSITE" id="PS00012">
    <property type="entry name" value="PHOSPHOPANTETHEINE"/>
    <property type="match status" value="1"/>
</dbReference>
<dbReference type="InterPro" id="IPR001242">
    <property type="entry name" value="Condensation_dom"/>
</dbReference>
<dbReference type="Pfam" id="PF00501">
    <property type="entry name" value="AMP-binding"/>
    <property type="match status" value="2"/>
</dbReference>
<dbReference type="InterPro" id="IPR000873">
    <property type="entry name" value="AMP-dep_synth/lig_dom"/>
</dbReference>
<comment type="caution">
    <text evidence="5">The sequence shown here is derived from an EMBL/GenBank/DDBJ whole genome shotgun (WGS) entry which is preliminary data.</text>
</comment>
<evidence type="ECO:0000313" key="6">
    <source>
        <dbReference type="Proteomes" id="UP000758603"/>
    </source>
</evidence>
<dbReference type="GO" id="GO:0016874">
    <property type="term" value="F:ligase activity"/>
    <property type="evidence" value="ECO:0007669"/>
    <property type="project" value="UniProtKB-KW"/>
</dbReference>
<dbReference type="PANTHER" id="PTHR45527">
    <property type="entry name" value="NONRIBOSOMAL PEPTIDE SYNTHETASE"/>
    <property type="match status" value="1"/>
</dbReference>
<dbReference type="InterPro" id="IPR020806">
    <property type="entry name" value="PKS_PP-bd"/>
</dbReference>
<dbReference type="CDD" id="cd19545">
    <property type="entry name" value="FUM14_C_NRPS-like"/>
    <property type="match status" value="1"/>
</dbReference>
<keyword evidence="6" id="KW-1185">Reference proteome</keyword>
<dbReference type="InterPro" id="IPR036736">
    <property type="entry name" value="ACP-like_sf"/>
</dbReference>
<dbReference type="RefSeq" id="XP_045951091.1">
    <property type="nucleotide sequence ID" value="XM_046108695.1"/>
</dbReference>
<dbReference type="GeneID" id="70137586"/>
<dbReference type="PROSITE" id="PS50075">
    <property type="entry name" value="CARRIER"/>
    <property type="match status" value="2"/>
</dbReference>
<organism evidence="5 6">
    <name type="scientific">Truncatella angustata</name>
    <dbReference type="NCBI Taxonomy" id="152316"/>
    <lineage>
        <taxon>Eukaryota</taxon>
        <taxon>Fungi</taxon>
        <taxon>Dikarya</taxon>
        <taxon>Ascomycota</taxon>
        <taxon>Pezizomycotina</taxon>
        <taxon>Sordariomycetes</taxon>
        <taxon>Xylariomycetidae</taxon>
        <taxon>Amphisphaeriales</taxon>
        <taxon>Sporocadaceae</taxon>
        <taxon>Truncatella</taxon>
    </lineage>
</organism>
<dbReference type="FunFam" id="3.30.300.30:FF:000015">
    <property type="entry name" value="Nonribosomal peptide synthase SidD"/>
    <property type="match status" value="2"/>
</dbReference>
<protein>
    <recommendedName>
        <fullName evidence="4">Carrier domain-containing protein</fullName>
    </recommendedName>
</protein>
<dbReference type="Gene3D" id="3.30.559.30">
    <property type="entry name" value="Nonribosomal peptide synthetase, condensation domain"/>
    <property type="match status" value="3"/>
</dbReference>
<dbReference type="InterPro" id="IPR006162">
    <property type="entry name" value="Ppantetheine_attach_site"/>
</dbReference>
<evidence type="ECO:0000313" key="5">
    <source>
        <dbReference type="EMBL" id="KAH6640017.1"/>
    </source>
</evidence>
<evidence type="ECO:0000256" key="2">
    <source>
        <dbReference type="ARBA" id="ARBA00022553"/>
    </source>
</evidence>
<dbReference type="Gene3D" id="1.10.1200.10">
    <property type="entry name" value="ACP-like"/>
    <property type="match status" value="2"/>
</dbReference>
<name>A0A9P8REU0_9PEZI</name>
<reference evidence="5" key="1">
    <citation type="journal article" date="2021" name="Nat. Commun.">
        <title>Genetic determinants of endophytism in the Arabidopsis root mycobiome.</title>
        <authorList>
            <person name="Mesny F."/>
            <person name="Miyauchi S."/>
            <person name="Thiergart T."/>
            <person name="Pickel B."/>
            <person name="Atanasova L."/>
            <person name="Karlsson M."/>
            <person name="Huettel B."/>
            <person name="Barry K.W."/>
            <person name="Haridas S."/>
            <person name="Chen C."/>
            <person name="Bauer D."/>
            <person name="Andreopoulos W."/>
            <person name="Pangilinan J."/>
            <person name="LaButti K."/>
            <person name="Riley R."/>
            <person name="Lipzen A."/>
            <person name="Clum A."/>
            <person name="Drula E."/>
            <person name="Henrissat B."/>
            <person name="Kohler A."/>
            <person name="Grigoriev I.V."/>
            <person name="Martin F.M."/>
            <person name="Hacquard S."/>
        </authorList>
    </citation>
    <scope>NUCLEOTIDE SEQUENCE</scope>
    <source>
        <strain evidence="5">MPI-SDFR-AT-0073</strain>
    </source>
</reference>
<keyword evidence="1" id="KW-0596">Phosphopantetheine</keyword>
<dbReference type="GO" id="GO:0031177">
    <property type="term" value="F:phosphopantetheine binding"/>
    <property type="evidence" value="ECO:0007669"/>
    <property type="project" value="InterPro"/>
</dbReference>
<dbReference type="SUPFAM" id="SSF52777">
    <property type="entry name" value="CoA-dependent acyltransferases"/>
    <property type="match status" value="6"/>
</dbReference>
<keyword evidence="2" id="KW-0597">Phosphoprotein</keyword>
<proteinExistence type="predicted"/>
<dbReference type="Gene3D" id="3.30.300.30">
    <property type="match status" value="2"/>
</dbReference>
<dbReference type="InterPro" id="IPR009081">
    <property type="entry name" value="PP-bd_ACP"/>
</dbReference>
<dbReference type="PROSITE" id="PS00455">
    <property type="entry name" value="AMP_BINDING"/>
    <property type="match status" value="2"/>
</dbReference>
<dbReference type="SMART" id="SM00823">
    <property type="entry name" value="PKS_PP"/>
    <property type="match status" value="2"/>
</dbReference>
<dbReference type="PANTHER" id="PTHR45527:SF16">
    <property type="entry name" value="NONRIBOSOMAL PEPTIDE SYNTHASE ATNA-RELATED"/>
    <property type="match status" value="1"/>
</dbReference>
<dbReference type="InterPro" id="IPR042099">
    <property type="entry name" value="ANL_N_sf"/>
</dbReference>
<dbReference type="Gene3D" id="3.40.50.12780">
    <property type="entry name" value="N-terminal domain of ligase-like"/>
    <property type="match status" value="2"/>
</dbReference>
<dbReference type="EMBL" id="JAGPXC010000014">
    <property type="protein sequence ID" value="KAH6640017.1"/>
    <property type="molecule type" value="Genomic_DNA"/>
</dbReference>
<dbReference type="InterPro" id="IPR020845">
    <property type="entry name" value="AMP-binding_CS"/>
</dbReference>
<evidence type="ECO:0000259" key="4">
    <source>
        <dbReference type="PROSITE" id="PS50075"/>
    </source>
</evidence>
<dbReference type="InterPro" id="IPR010071">
    <property type="entry name" value="AA_adenyl_dom"/>
</dbReference>
<dbReference type="CDD" id="cd05918">
    <property type="entry name" value="A_NRPS_SidN3_like"/>
    <property type="match status" value="2"/>
</dbReference>
<accession>A0A9P8REU0</accession>
<dbReference type="InterPro" id="IPR023213">
    <property type="entry name" value="CAT-like_dom_sf"/>
</dbReference>
<dbReference type="InterPro" id="IPR045851">
    <property type="entry name" value="AMP-bd_C_sf"/>
</dbReference>
<dbReference type="SUPFAM" id="SSF56801">
    <property type="entry name" value="Acetyl-CoA synthetase-like"/>
    <property type="match status" value="2"/>
</dbReference>
<sequence length="2558" mass="281704">MRTVTQVTNSNGVLHPLSPGGCSKTIFRTDGTLIDRFLDQVAIKGGEAAISHRDTTLTYSEVDKYSLRLARLLLLKGFRKEHIILCRFHKSPWAIVSFLGILRAGLAFTPVDPSHPAARLHHVAIETGSSLMLEFGGDLLQIGDVESWNTDSTFFSGLPENAGVDLPDIGRSDLAYVYFTSGSTGQPKGVMVQHGSICTSLVAHGQRLGLCSTSRVLQATSYTFDPCLTEIFGTLIYGGCICVPPDLTHLVETINVLAVNWAFFTPSTISLLHPEEVPTLRTVSVGGEPLTQDCIDTWASKVRLYNSYGPTEACVFCCIASTEPTSSPSVIGHAVGCQSWIVDSRDPNKLAAIGEVGELLIEGEILARGYLNDPEKTAAAYITGLLWANPAIVSNAPRRFYKTGDLARINLDGTISCLGRRDKQVKIRGQRVELGDIESHIKQHLGHQGPNVFVELVERNMTDYLVAFLVLGSSHSTITAVGNWKPWCDDLQTKLSQSLPTYMIPGHIVPLQYLPMTTSGKVDRAALRDKFQKLHSQVAPELPMVQVQTNHSESHDEERIFKIEVARVLSLAPTALDLNHSFLELGGNSLHAIRLVSRLRKASIHLRTEEILQPISLFSLVSTSKAATRRITASVPQDEDISYGSTPDHLMESVPWVATQCGIALDSIESLQKCTSFQESLMPSLTSQPCTYVAEYRFQLSSGTDLHRFKTCWEAAYQAFPILRSRFVVAPAHGPIRAVAREQIAWNENGVDRLQCKMTMERMGAGTKLSAFSLSNHGESHEFILILHHLLYDEWSLQLCLEYVTQLYDNSPPPTLGPSFDRFVHFSIDAAKDNASQEFWRNELSSACVAQFPRLPFPNYRPKLNAIREIQVQHATSEKVRASVLVRAALGLAMGVYTGLEDICFGTVMSGRDANMPGVDEVVGPTLATIPVHMTWDATDTTSSFLDAAESQQREIHAHEQYGFQNIRKTSAAAALACDFQTMLVIQSPSPEDSTKHLFAERTENESRDSHALVLECTMGPEALTMEARFDTEAISTEQCERFLGLWEHILGQLSCVEGGTALGSLNLVSKADAWTLATRNGCLPFPSPGLVHDHLARWSTIQPDKIAIDSWDGKLTYRELDILTTRFAVFLVASNPSGIIPLHFPKGLPLIVCMWAVLKAGRAFLCLDTEAPADRLTHILEQLDRPLVLTHNAKSTRALALVNCWTIDKGYLRQLGWAHTEGPPLPVVNSHDIAYMIMTSGSTGRPKGVLIEHQSIMTTVAQSGPTWGIQKSSRMLQFPSVAFDAAVMDILSAVVHGACLCVPMQAIGMDALANFIKVKNVNWAFFTPSFLRLVNPSEFPGLETVAAGGEAMTTEVARVWAPRVNLVNAYGPCECAITCASTLVKADALSHSSIGKAIGCVLWIVDAKNHERLAPIGTVGELLIEGPIVGRGYLNDDEKTAAAFISPPSWTSDFPRNFCRMYKTGDLVRYDDDGGLLYIGRKDNQVKLRGQRLELGEVEHNVQQAASSRPALCFVPKKGPFANRLVAVLGGGSNNLIPVSEYRLIPFKLDGAMRTDIQKLRQHVASKVPAYMVPDHFVILRDMPISLSGKLDRKIIGTWVEQFTSQDESVFSTGTESRDSSTHAVPANPMETVLQTAWAAVLGLPPDKVGTNRSFQALGGDSITAMQAIARSRNKGFDISMKELLRGDTIQVLSRKVIPKENVSSRYINRNKDPSTALSPIQRLYSILAPMSQAHYFNQSVQMRSRRNVSPQDLSAALRAVVTRHPSLRTRYDFSDLSKPTQRVLDDAEASFSVASCHVSSKSARLGRLKAVQSIPDPVFGPIIHCELIDEEEGDQRIILVAPHLAVDIVSWRLILEDMETILEGATLGPTPLVSYQDWCDRTLQNQESGRKLPTPDYDYWGLDTSSLVYGEVETESFSLSSSATASCLGPNNSYLRSKPTDLFIGAISWAFHETFPDRESAIVCLEGHGRQSTGNDLDVTNTVGWFTTVMPVHVPIIPGEDLLQFFVRTKDARFRSEAHGVDFFKTQDLSNDKNVKIPEIMVNFTGIQRTDVEAGGLFVEDVDSSGDQYDFSDNMRRFAVFDIAICVKNGKLELELSFDKRIRQRNRIGNWLSKCKAVLEEISIHVSSTPPRPTLSDFPSLALSYDGLAVLESNMQELGISMLETDGPWVESVFPATPMQNQMLQAQQENPNYWRVSTLFKTFTSDSSPIEPQRLSTAWKKVIAANAALRTLLIPGSQMTAAGYINVVLGKLPLDDFVTISSSPDLSALPRTKWQLELPQHHLTIVQHGPKSVLCRLEISHALVDHSSMSVVLRCLSQAYEDGSVALNVVPYENYAMALSQAPSRGSLDFWTSYLRDASPSRVSDIKATDVREDKGIFSTPIDLTEVFESVKTASETHGITSATILRLAWALALGEQTNNADVVFGFISSGRDVSMPDIEHVVGPVLNVVACRVLSTKNDTLKTLQAVQEDFFTTSQHQHYLATYLREQYGTNSLGLFDSVVNFRRHGAPQEDGGILSFEEWPGSEDPYEVIAPSNLQNLVGSEANDETVRHSPGN</sequence>
<evidence type="ECO:0000256" key="3">
    <source>
        <dbReference type="ARBA" id="ARBA00022598"/>
    </source>
</evidence>
<dbReference type="OrthoDB" id="416786at2759"/>
<dbReference type="GO" id="GO:0044550">
    <property type="term" value="P:secondary metabolite biosynthetic process"/>
    <property type="evidence" value="ECO:0007669"/>
    <property type="project" value="TreeGrafter"/>
</dbReference>
<dbReference type="GO" id="GO:0043041">
    <property type="term" value="P:amino acid activation for nonribosomal peptide biosynthetic process"/>
    <property type="evidence" value="ECO:0007669"/>
    <property type="project" value="TreeGrafter"/>
</dbReference>
<feature type="domain" description="Carrier" evidence="4">
    <location>
        <begin position="552"/>
        <end position="628"/>
    </location>
</feature>
<gene>
    <name evidence="5" type="ORF">BKA67DRAFT_671406</name>
</gene>
<dbReference type="Pfam" id="PF00668">
    <property type="entry name" value="Condensation"/>
    <property type="match status" value="3"/>
</dbReference>
<dbReference type="Proteomes" id="UP000758603">
    <property type="component" value="Unassembled WGS sequence"/>
</dbReference>
<dbReference type="GO" id="GO:0005737">
    <property type="term" value="C:cytoplasm"/>
    <property type="evidence" value="ECO:0007669"/>
    <property type="project" value="TreeGrafter"/>
</dbReference>